<accession>A0A5C2SAE6</accession>
<organism evidence="2 3">
    <name type="scientific">Lentinus tigrinus ALCF2SS1-6</name>
    <dbReference type="NCBI Taxonomy" id="1328759"/>
    <lineage>
        <taxon>Eukaryota</taxon>
        <taxon>Fungi</taxon>
        <taxon>Dikarya</taxon>
        <taxon>Basidiomycota</taxon>
        <taxon>Agaricomycotina</taxon>
        <taxon>Agaricomycetes</taxon>
        <taxon>Polyporales</taxon>
        <taxon>Polyporaceae</taxon>
        <taxon>Lentinus</taxon>
    </lineage>
</organism>
<sequence length="169" mass="18366">MRQQSPPNHRGVQRRGHAQYPCERPSTVMHLSVLVTVLQLNRRYTAACCSTTVGPRRSRHPHAQVFRAWSPPRAVSGVKIMTDNPCPGLPKRCGAPYVGMPSLRSPRAQAVELMAHAQHCTELTAQMLPDVQATCVLRGCDGTTPGQALFPVLGALGPSRNSLRLGEAD</sequence>
<dbReference type="EMBL" id="ML122265">
    <property type="protein sequence ID" value="RPD60651.1"/>
    <property type="molecule type" value="Genomic_DNA"/>
</dbReference>
<protein>
    <submittedName>
        <fullName evidence="2">Uncharacterized protein</fullName>
    </submittedName>
</protein>
<evidence type="ECO:0000313" key="3">
    <source>
        <dbReference type="Proteomes" id="UP000313359"/>
    </source>
</evidence>
<name>A0A5C2SAE6_9APHY</name>
<keyword evidence="3" id="KW-1185">Reference proteome</keyword>
<dbReference type="AlphaFoldDB" id="A0A5C2SAE6"/>
<gene>
    <name evidence="2" type="ORF">L227DRAFT_93999</name>
</gene>
<evidence type="ECO:0000256" key="1">
    <source>
        <dbReference type="SAM" id="MobiDB-lite"/>
    </source>
</evidence>
<evidence type="ECO:0000313" key="2">
    <source>
        <dbReference type="EMBL" id="RPD60651.1"/>
    </source>
</evidence>
<dbReference type="Proteomes" id="UP000313359">
    <property type="component" value="Unassembled WGS sequence"/>
</dbReference>
<feature type="region of interest" description="Disordered" evidence="1">
    <location>
        <begin position="1"/>
        <end position="21"/>
    </location>
</feature>
<reference evidence="2" key="1">
    <citation type="journal article" date="2018" name="Genome Biol. Evol.">
        <title>Genomics and development of Lentinus tigrinus, a white-rot wood-decaying mushroom with dimorphic fruiting bodies.</title>
        <authorList>
            <person name="Wu B."/>
            <person name="Xu Z."/>
            <person name="Knudson A."/>
            <person name="Carlson A."/>
            <person name="Chen N."/>
            <person name="Kovaka S."/>
            <person name="LaButti K."/>
            <person name="Lipzen A."/>
            <person name="Pennachio C."/>
            <person name="Riley R."/>
            <person name="Schakwitz W."/>
            <person name="Umezawa K."/>
            <person name="Ohm R.A."/>
            <person name="Grigoriev I.V."/>
            <person name="Nagy L.G."/>
            <person name="Gibbons J."/>
            <person name="Hibbett D."/>
        </authorList>
    </citation>
    <scope>NUCLEOTIDE SEQUENCE [LARGE SCALE GENOMIC DNA]</scope>
    <source>
        <strain evidence="2">ALCF2SS1-6</strain>
    </source>
</reference>
<proteinExistence type="predicted"/>